<dbReference type="RefSeq" id="WP_197957755.1">
    <property type="nucleotide sequence ID" value="NZ_JACCHP010000001.1"/>
</dbReference>
<sequence>MTNTAALAHVLEIDERMVHFDDFRDRALGRNSNRDLHEAWDVLASLRDFGSIVTVRIEGHDLIQSHQKASIIVGLAIDAIGFQVEDARRLAKTGRQHLYSEDRLAISAEGHFLKGWSMQLPELRSAPGALAAKMKAEQSFLDAAGKVLQVYVQSRQTGPAPHLVERWANALYWVGEARREGSDFMWWASAM</sequence>
<accession>A0ABS0PGI3</accession>
<dbReference type="EMBL" id="JACCHP010000001">
    <property type="protein sequence ID" value="MBH5396313.1"/>
    <property type="molecule type" value="Genomic_DNA"/>
</dbReference>
<evidence type="ECO:0000313" key="2">
    <source>
        <dbReference type="Proteomes" id="UP000807370"/>
    </source>
</evidence>
<dbReference type="Proteomes" id="UP000807370">
    <property type="component" value="Unassembled WGS sequence"/>
</dbReference>
<proteinExistence type="predicted"/>
<name>A0ABS0PGI3_9BRAD</name>
<organism evidence="1 2">
    <name type="scientific">Bradyrhizobium agreste</name>
    <dbReference type="NCBI Taxonomy" id="2751811"/>
    <lineage>
        <taxon>Bacteria</taxon>
        <taxon>Pseudomonadati</taxon>
        <taxon>Pseudomonadota</taxon>
        <taxon>Alphaproteobacteria</taxon>
        <taxon>Hyphomicrobiales</taxon>
        <taxon>Nitrobacteraceae</taxon>
        <taxon>Bradyrhizobium</taxon>
    </lineage>
</organism>
<reference evidence="1 2" key="1">
    <citation type="submission" date="2020-07" db="EMBL/GenBank/DDBJ databases">
        <title>Bradyrhizobium diversity isolated from nodules of indigenous legumes of Western Australia.</title>
        <authorList>
            <person name="Klepa M.S."/>
        </authorList>
    </citation>
    <scope>NUCLEOTIDE SEQUENCE [LARGE SCALE GENOMIC DNA]</scope>
    <source>
        <strain evidence="1 2">CNPSo 4010</strain>
    </source>
</reference>
<gene>
    <name evidence="1" type="ORF">HZZ13_00550</name>
</gene>
<comment type="caution">
    <text evidence="1">The sequence shown here is derived from an EMBL/GenBank/DDBJ whole genome shotgun (WGS) entry which is preliminary data.</text>
</comment>
<evidence type="ECO:0000313" key="1">
    <source>
        <dbReference type="EMBL" id="MBH5396313.1"/>
    </source>
</evidence>
<keyword evidence="2" id="KW-1185">Reference proteome</keyword>
<evidence type="ECO:0008006" key="3">
    <source>
        <dbReference type="Google" id="ProtNLM"/>
    </source>
</evidence>
<protein>
    <recommendedName>
        <fullName evidence="3">HEPN AbiU2-like domain-containing protein</fullName>
    </recommendedName>
</protein>